<keyword evidence="2" id="KW-1185">Reference proteome</keyword>
<organism evidence="1 2">
    <name type="scientific">Naganishia onofrii</name>
    <dbReference type="NCBI Taxonomy" id="1851511"/>
    <lineage>
        <taxon>Eukaryota</taxon>
        <taxon>Fungi</taxon>
        <taxon>Dikarya</taxon>
        <taxon>Basidiomycota</taxon>
        <taxon>Agaricomycotina</taxon>
        <taxon>Tremellomycetes</taxon>
        <taxon>Filobasidiales</taxon>
        <taxon>Filobasidiaceae</taxon>
        <taxon>Naganishia</taxon>
    </lineage>
</organism>
<protein>
    <submittedName>
        <fullName evidence="1">Uncharacterized protein</fullName>
    </submittedName>
</protein>
<name>A0ACC2WVU8_9TREE</name>
<accession>A0ACC2WVU8</accession>
<evidence type="ECO:0000313" key="1">
    <source>
        <dbReference type="EMBL" id="KAJ9115747.1"/>
    </source>
</evidence>
<gene>
    <name evidence="1" type="ORF">QFC24_006930</name>
</gene>
<comment type="caution">
    <text evidence="1">The sequence shown here is derived from an EMBL/GenBank/DDBJ whole genome shotgun (WGS) entry which is preliminary data.</text>
</comment>
<reference evidence="1" key="1">
    <citation type="submission" date="2023-04" db="EMBL/GenBank/DDBJ databases">
        <title>Draft Genome sequencing of Naganishia species isolated from polar environments using Oxford Nanopore Technology.</title>
        <authorList>
            <person name="Leo P."/>
            <person name="Venkateswaran K."/>
        </authorList>
    </citation>
    <scope>NUCLEOTIDE SEQUENCE</scope>
    <source>
        <strain evidence="1">DBVPG 5303</strain>
    </source>
</reference>
<evidence type="ECO:0000313" key="2">
    <source>
        <dbReference type="Proteomes" id="UP001234202"/>
    </source>
</evidence>
<proteinExistence type="predicted"/>
<dbReference type="EMBL" id="JASBWV010000042">
    <property type="protein sequence ID" value="KAJ9115747.1"/>
    <property type="molecule type" value="Genomic_DNA"/>
</dbReference>
<dbReference type="Proteomes" id="UP001234202">
    <property type="component" value="Unassembled WGS sequence"/>
</dbReference>
<sequence length="676" mass="72129">MLQNESGIQEGVKDAMEENPSFGSPIRKSFSGDTGDGVTDAPDTVVDRPKMPVGEAEKVSATPSSPIRGNKSDSIPVTSNASASASRTASALFNDLAAAPAQSQPPQHPRSSQNIGRLGYRHSIVPMGGRTPLTQTQPSADARRARRRSVDRDPPPVSSESTFNIGQNKAVQPQGVEPTNLPASASSTSTSTVLRPPPHTVLTTARPLTLIEQHAPLLAYIAQKETEVHESRRLYERRSEELREAKKKWEEVVAMSSGGGGVMGGGGSPFSQPGHGNTKGTGTMNGNGNENGRTSLAAAGRIQPPMPVRRTNSSTSSIGSSSSGSLRPNTHTSTSTSAFTGTTKHEQHLHHQRNVMPLSIPLEDGTTAAAGAANAVVEGSKRLFGHLLDSLAGVNTNDDVDGELRAAGKGRGEASGAEDGRNVLVRLDESPLRRDPATERSRDMSRDDRQVGRTVAAGAGMDSTNGTMNGSGKGQGTRQIKTLSLIAGKGSTSKHNRQHQQHRAAGPDVGINEGNTHERGEQTGLIAWDMLDTSPPAASRTKQTNSKKTTLERSKWSSTSTTDDGSSPFVDDQSSERNQETAGNGAVDFGNIWDGFAATPNGKDWKAMLAPTYVPYAARNLPSGLRELSEEKRMLISLFDVYCGWHPGSTRRRRKQQISYPRICTVFFLFCNLHPQ</sequence>